<dbReference type="InterPro" id="IPR036567">
    <property type="entry name" value="RHF-like"/>
</dbReference>
<protein>
    <submittedName>
        <fullName evidence="2">Ribosome-associated translation inhibitor RaiA</fullName>
    </submittedName>
</protein>
<dbReference type="SUPFAM" id="SSF69754">
    <property type="entry name" value="Ribosome binding protein Y (YfiA homologue)"/>
    <property type="match status" value="1"/>
</dbReference>
<dbReference type="Gene3D" id="3.30.160.100">
    <property type="entry name" value="Ribosome hibernation promotion factor-like"/>
    <property type="match status" value="1"/>
</dbReference>
<sequence length="154" mass="16859">MPLAPCFQARDFRTPKGNAMQVHIETDNHVEGREKLIEHVEGVIRDAVDHYQGQVTHVEAHLGDMNGGVKSGPDDMRCLLEARVLGLKNIAVKHQAESLHLAIEGAADKLTRTLDSALGRKQDSQRRHVGTGELSADMAREVDEEGVSPAAEPR</sequence>
<dbReference type="RefSeq" id="WP_310262136.1">
    <property type="nucleotide sequence ID" value="NZ_JAVDXU010000001.1"/>
</dbReference>
<feature type="region of interest" description="Disordered" evidence="1">
    <location>
        <begin position="118"/>
        <end position="154"/>
    </location>
</feature>
<dbReference type="EMBL" id="JAVDXU010000001">
    <property type="protein sequence ID" value="MDR7268522.1"/>
    <property type="molecule type" value="Genomic_DNA"/>
</dbReference>
<keyword evidence="3" id="KW-1185">Reference proteome</keyword>
<name>A0ABU1YI46_ROSSA</name>
<proteinExistence type="predicted"/>
<evidence type="ECO:0000256" key="1">
    <source>
        <dbReference type="SAM" id="MobiDB-lite"/>
    </source>
</evidence>
<comment type="caution">
    <text evidence="2">The sequence shown here is derived from an EMBL/GenBank/DDBJ whole genome shotgun (WGS) entry which is preliminary data.</text>
</comment>
<accession>A0ABU1YI46</accession>
<evidence type="ECO:0000313" key="2">
    <source>
        <dbReference type="EMBL" id="MDR7268522.1"/>
    </source>
</evidence>
<dbReference type="Proteomes" id="UP001180453">
    <property type="component" value="Unassembled WGS sequence"/>
</dbReference>
<gene>
    <name evidence="2" type="ORF">J2X20_001151</name>
</gene>
<dbReference type="InterPro" id="IPR003489">
    <property type="entry name" value="RHF/RaiA"/>
</dbReference>
<dbReference type="Pfam" id="PF02482">
    <property type="entry name" value="Ribosomal_S30AE"/>
    <property type="match status" value="1"/>
</dbReference>
<evidence type="ECO:0000313" key="3">
    <source>
        <dbReference type="Proteomes" id="UP001180453"/>
    </source>
</evidence>
<reference evidence="2 3" key="1">
    <citation type="submission" date="2023-07" db="EMBL/GenBank/DDBJ databases">
        <title>Sorghum-associated microbial communities from plants grown in Nebraska, USA.</title>
        <authorList>
            <person name="Schachtman D."/>
        </authorList>
    </citation>
    <scope>NUCLEOTIDE SEQUENCE [LARGE SCALE GENOMIC DNA]</scope>
    <source>
        <strain evidence="2 3">BE314</strain>
    </source>
</reference>
<organism evidence="2 3">
    <name type="scientific">Roseateles saccharophilus</name>
    <name type="common">Pseudomonas saccharophila</name>
    <dbReference type="NCBI Taxonomy" id="304"/>
    <lineage>
        <taxon>Bacteria</taxon>
        <taxon>Pseudomonadati</taxon>
        <taxon>Pseudomonadota</taxon>
        <taxon>Betaproteobacteria</taxon>
        <taxon>Burkholderiales</taxon>
        <taxon>Sphaerotilaceae</taxon>
        <taxon>Roseateles</taxon>
    </lineage>
</organism>